<dbReference type="Proteomes" id="UP000009374">
    <property type="component" value="Unassembled WGS sequence"/>
</dbReference>
<protein>
    <recommendedName>
        <fullName evidence="3">Tetratricopeptide repeat protein</fullName>
    </recommendedName>
</protein>
<dbReference type="PANTHER" id="PTHR12558">
    <property type="entry name" value="CELL DIVISION CYCLE 16,23,27"/>
    <property type="match status" value="1"/>
</dbReference>
<dbReference type="EMBL" id="GG693873">
    <property type="protein sequence ID" value="EES52856.1"/>
    <property type="molecule type" value="Genomic_DNA"/>
</dbReference>
<dbReference type="SMART" id="SM00028">
    <property type="entry name" value="TPR"/>
    <property type="match status" value="9"/>
</dbReference>
<keyword evidence="2" id="KW-1185">Reference proteome</keyword>
<dbReference type="Gene3D" id="1.25.40.10">
    <property type="entry name" value="Tetratricopeptide repeat domain"/>
    <property type="match status" value="2"/>
</dbReference>
<sequence>MPTLPDTVAIGDLIRKRRYSEALDLLDRTAPERDRDSAVETLRGMALEGQGLLSQAEECYWKAVAIEKNRSALPFLLLGLLKDRTDERKKALWVLEEGLRLFPDDPDLLREAGILNGLEGRWPLALPMILEAHRRIPSSPENILAMASTVDTLELIDLFAPMARNLENLLEANPENPDIQDWYGRSLERIEKSSQALKFFRKLLRKSPRNIRLLRHVARLAANVNEFGRALDTYRLLLEEEGETAELCLLMAETHKMAGKPLAALPFVRRALALAPESREAQLLLGLLQVDIGDPEKAEEALAGIDSAPGHYQLGDLWLRKKRPEKAAVALLRGFVIRPDPYYIPELLKLLARFEDTFTFLETLALTRILFPDTPIPGRILRQVAERIESEKPPSDDAHRLATLGLARAFLPREDRNEAYALLEQAVTVDPLSEVPYWVLAMIDEDRKDYRGALRWYDRILSASREPVTLLHRIAENRHNIDPSADILPLAERFSAMYGPRPGFYRVLFEVANRSSDKAMARAILESGMKAHPRDPSLFFLYRTLDPDRWRRLMA</sequence>
<dbReference type="AlphaFoldDB" id="C6HXM7"/>
<evidence type="ECO:0008006" key="3">
    <source>
        <dbReference type="Google" id="ProtNLM"/>
    </source>
</evidence>
<dbReference type="Pfam" id="PF14559">
    <property type="entry name" value="TPR_19"/>
    <property type="match status" value="1"/>
</dbReference>
<evidence type="ECO:0000313" key="1">
    <source>
        <dbReference type="EMBL" id="EES52856.1"/>
    </source>
</evidence>
<accession>C6HXM7</accession>
<organism evidence="1 2">
    <name type="scientific">Leptospirillum ferrodiazotrophum</name>
    <dbReference type="NCBI Taxonomy" id="412449"/>
    <lineage>
        <taxon>Bacteria</taxon>
        <taxon>Pseudomonadati</taxon>
        <taxon>Nitrospirota</taxon>
        <taxon>Nitrospiria</taxon>
        <taxon>Nitrospirales</taxon>
        <taxon>Nitrospiraceae</taxon>
        <taxon>Leptospirillum</taxon>
    </lineage>
</organism>
<evidence type="ECO:0000313" key="2">
    <source>
        <dbReference type="Proteomes" id="UP000009374"/>
    </source>
</evidence>
<dbReference type="PANTHER" id="PTHR12558:SF13">
    <property type="entry name" value="CELL DIVISION CYCLE PROTEIN 27 HOMOLOG"/>
    <property type="match status" value="1"/>
</dbReference>
<dbReference type="SUPFAM" id="SSF48452">
    <property type="entry name" value="TPR-like"/>
    <property type="match status" value="2"/>
</dbReference>
<proteinExistence type="predicted"/>
<reference evidence="1 2" key="1">
    <citation type="journal article" date="2009" name="Appl. Environ. Microbiol.">
        <title>Community genomic and proteomic analyses of chemoautotrophic iron-oxidizing "Leptospirillum rubarum" (Group II) and "Leptospirillum ferrodiazotrophum" (Group III) bacteria in acid mine drainage biofilms.</title>
        <authorList>
            <person name="Goltsman D.S."/>
            <person name="Denef V.J."/>
            <person name="Singer S.W."/>
            <person name="VerBerkmoes N.C."/>
            <person name="Lefsrud M."/>
            <person name="Mueller R.S."/>
            <person name="Dick G.J."/>
            <person name="Sun C.L."/>
            <person name="Wheeler K.E."/>
            <person name="Zemla A."/>
            <person name="Baker B.J."/>
            <person name="Hauser L."/>
            <person name="Land M."/>
            <person name="Shah M.B."/>
            <person name="Thelen M.P."/>
            <person name="Hettich R.L."/>
            <person name="Banfield J.F."/>
        </authorList>
    </citation>
    <scope>NUCLEOTIDE SEQUENCE [LARGE SCALE GENOMIC DNA]</scope>
</reference>
<dbReference type="InterPro" id="IPR011990">
    <property type="entry name" value="TPR-like_helical_dom_sf"/>
</dbReference>
<dbReference type="InterPro" id="IPR019734">
    <property type="entry name" value="TPR_rpt"/>
</dbReference>
<name>C6HXM7_9BACT</name>
<gene>
    <name evidence="1" type="ORF">UBAL3_92050225</name>
</gene>